<dbReference type="Pfam" id="PF13304">
    <property type="entry name" value="AAA_21"/>
    <property type="match status" value="1"/>
</dbReference>
<gene>
    <name evidence="2" type="ORF">LFAB_04030</name>
</gene>
<evidence type="ECO:0000259" key="1">
    <source>
        <dbReference type="Pfam" id="PF13304"/>
    </source>
</evidence>
<dbReference type="OrthoDB" id="9809324at2"/>
<evidence type="ECO:0000313" key="3">
    <source>
        <dbReference type="Proteomes" id="UP000019247"/>
    </source>
</evidence>
<evidence type="ECO:0000313" key="2">
    <source>
        <dbReference type="EMBL" id="ETY75074.1"/>
    </source>
</evidence>
<dbReference type="RefSeq" id="WP_033613648.1">
    <property type="nucleotide sequence ID" value="NZ_KK036473.1"/>
</dbReference>
<name>W6T9F7_9LACO</name>
<dbReference type="SUPFAM" id="SSF52540">
    <property type="entry name" value="P-loop containing nucleoside triphosphate hydrolases"/>
    <property type="match status" value="1"/>
</dbReference>
<dbReference type="HOGENOM" id="CLU_046693_2_0_9"/>
<organism evidence="2 3">
    <name type="scientific">Lactiplantibacillus fabifermentans T30PCM01</name>
    <dbReference type="NCBI Taxonomy" id="1400520"/>
    <lineage>
        <taxon>Bacteria</taxon>
        <taxon>Bacillati</taxon>
        <taxon>Bacillota</taxon>
        <taxon>Bacilli</taxon>
        <taxon>Lactobacillales</taxon>
        <taxon>Lactobacillaceae</taxon>
        <taxon>Lactiplantibacillus</taxon>
    </lineage>
</organism>
<dbReference type="Gene3D" id="3.40.50.300">
    <property type="entry name" value="P-loop containing nucleotide triphosphate hydrolases"/>
    <property type="match status" value="1"/>
</dbReference>
<dbReference type="eggNOG" id="COG1106">
    <property type="taxonomic scope" value="Bacteria"/>
</dbReference>
<dbReference type="AlphaFoldDB" id="W6T9F7"/>
<dbReference type="GO" id="GO:0016887">
    <property type="term" value="F:ATP hydrolysis activity"/>
    <property type="evidence" value="ECO:0007669"/>
    <property type="project" value="InterPro"/>
</dbReference>
<sequence>MLIDFKVHNYRSFKTEQDFSMQTGKRLRKYQDTNTVMSTDERLLKSALIFGANANGKTNLIKSLIMLKNLVVNPTSDELQVLDSDTFGYNKKNTSFEICFSMSDDKYEYTLEYNTSEVVFEQLSANGALIFSRNAQSFTTIPIQLSTLTDNVRKNQLFLYFAQQNNEEHAKAAYRWFVEDLIFVNIDRIRNDRFKVLQDEKFKHKFLSFLRAADFNIVDVEVRERKESVPTPESIIKKLNANGDSEDEGIEFMNSVTYDVYSTHKSEDGQFQVYFNNESTGTKAFMFLAIYILHNSEKTLMIDEFDRSYHLELAQALLALINSKNQTNQFILTTHELSLMDADLRQDQIWFAEKNRFGESELFSIFDFDDPALKRSDFNYKKRYLEGIYGATQLVNRNLLMEALLEE</sequence>
<dbReference type="EMBL" id="AWWK01000020">
    <property type="protein sequence ID" value="ETY75074.1"/>
    <property type="molecule type" value="Genomic_DNA"/>
</dbReference>
<feature type="domain" description="ATPase AAA-type core" evidence="1">
    <location>
        <begin position="48"/>
        <end position="341"/>
    </location>
</feature>
<accession>W6T9F7</accession>
<dbReference type="PATRIC" id="fig|1400520.3.peg.793"/>
<proteinExistence type="predicted"/>
<protein>
    <recommendedName>
        <fullName evidence="1">ATPase AAA-type core domain-containing protein</fullName>
    </recommendedName>
</protein>
<dbReference type="GO" id="GO:0005524">
    <property type="term" value="F:ATP binding"/>
    <property type="evidence" value="ECO:0007669"/>
    <property type="project" value="InterPro"/>
</dbReference>
<dbReference type="InterPro" id="IPR003959">
    <property type="entry name" value="ATPase_AAA_core"/>
</dbReference>
<dbReference type="PANTHER" id="PTHR40396:SF1">
    <property type="entry name" value="ATPASE AAA-TYPE CORE DOMAIN-CONTAINING PROTEIN"/>
    <property type="match status" value="1"/>
</dbReference>
<dbReference type="PANTHER" id="PTHR40396">
    <property type="entry name" value="ATPASE-LIKE PROTEIN"/>
    <property type="match status" value="1"/>
</dbReference>
<reference evidence="2 3" key="1">
    <citation type="journal article" date="2014" name="Genome Announc.">
        <title>Genome Sequence of Lactobacillus fabifermentans Strain T30PCM01, Isolated from Fermenting Grape Marc.</title>
        <authorList>
            <person name="Treu L."/>
            <person name="Vendramin V."/>
            <person name="Bovo B."/>
            <person name="Giacomini A."/>
            <person name="Corich V."/>
            <person name="Campanaro S."/>
        </authorList>
    </citation>
    <scope>NUCLEOTIDE SEQUENCE [LARGE SCALE GENOMIC DNA]</scope>
    <source>
        <strain evidence="2 3">T30PCM01</strain>
    </source>
</reference>
<comment type="caution">
    <text evidence="2">The sequence shown here is derived from an EMBL/GenBank/DDBJ whole genome shotgun (WGS) entry which is preliminary data.</text>
</comment>
<dbReference type="Proteomes" id="UP000019247">
    <property type="component" value="Unassembled WGS sequence"/>
</dbReference>
<dbReference type="STRING" id="1400520.LFAB_04030"/>
<dbReference type="InterPro" id="IPR027417">
    <property type="entry name" value="P-loop_NTPase"/>
</dbReference>